<feature type="region of interest" description="Disordered" evidence="1">
    <location>
        <begin position="41"/>
        <end position="60"/>
    </location>
</feature>
<reference evidence="2 3" key="1">
    <citation type="submission" date="2018-03" db="EMBL/GenBank/DDBJ databases">
        <title>Actinopolyspora mortivallis from Sahara, screening for active biomolecules.</title>
        <authorList>
            <person name="Selama O."/>
            <person name="Wellington E.M.H."/>
            <person name="Hacene H."/>
        </authorList>
    </citation>
    <scope>NUCLEOTIDE SEQUENCE [LARGE SCALE GENOMIC DNA]</scope>
    <source>
        <strain evidence="2 3">M5A</strain>
    </source>
</reference>
<dbReference type="InterPro" id="IPR011009">
    <property type="entry name" value="Kinase-like_dom_sf"/>
</dbReference>
<keyword evidence="3" id="KW-1185">Reference proteome</keyword>
<evidence type="ECO:0000313" key="3">
    <source>
        <dbReference type="Proteomes" id="UP000239352"/>
    </source>
</evidence>
<proteinExistence type="predicted"/>
<organism evidence="2 3">
    <name type="scientific">Actinopolyspora mortivallis</name>
    <dbReference type="NCBI Taxonomy" id="33906"/>
    <lineage>
        <taxon>Bacteria</taxon>
        <taxon>Bacillati</taxon>
        <taxon>Actinomycetota</taxon>
        <taxon>Actinomycetes</taxon>
        <taxon>Actinopolysporales</taxon>
        <taxon>Actinopolysporaceae</taxon>
        <taxon>Actinopolyspora</taxon>
    </lineage>
</organism>
<evidence type="ECO:0000313" key="2">
    <source>
        <dbReference type="EMBL" id="PRW62038.1"/>
    </source>
</evidence>
<gene>
    <name evidence="2" type="ORF">CEP50_17505</name>
</gene>
<dbReference type="InParanoid" id="A0A2T0GSE1"/>
<protein>
    <recommendedName>
        <fullName evidence="4">Aminoglycoside phosphotransferase domain-containing protein</fullName>
    </recommendedName>
</protein>
<dbReference type="AlphaFoldDB" id="A0A2T0GSE1"/>
<evidence type="ECO:0000256" key="1">
    <source>
        <dbReference type="SAM" id="MobiDB-lite"/>
    </source>
</evidence>
<dbReference type="EMBL" id="PVSR01000044">
    <property type="protein sequence ID" value="PRW62038.1"/>
    <property type="molecule type" value="Genomic_DNA"/>
</dbReference>
<dbReference type="Proteomes" id="UP000239352">
    <property type="component" value="Unassembled WGS sequence"/>
</dbReference>
<name>A0A2T0GSE1_ACTMO</name>
<sequence length="292" mass="32124">MTACTEDEPLTEFGTGLLSTVIHRSATGFVWRREAGPLAPTPLRPADVSLPESATESASEDGVRLVPGQAVGKSRLYRVRGWESLATRLLRDGVHGDVETPLYGLGRVLRALHACTAPTSVTEPPRGWLRLDQWLSGRARVPRAASAGIELRRQLGVRRWDTLREWCDRVLADNEGALAHGGPGLGSVVVGADAAADVLVGEDLGTAPWYFDLGWVVGELVELKWYSNGSQQDWQPLIEALFRGYGRDLGAEWNRMASLRIALHLHDYTAYVARNPEELTRYADFLGFLIDL</sequence>
<dbReference type="SUPFAM" id="SSF56112">
    <property type="entry name" value="Protein kinase-like (PK-like)"/>
    <property type="match status" value="1"/>
</dbReference>
<accession>A0A2T0GSE1</accession>
<evidence type="ECO:0008006" key="4">
    <source>
        <dbReference type="Google" id="ProtNLM"/>
    </source>
</evidence>
<comment type="caution">
    <text evidence="2">The sequence shown here is derived from an EMBL/GenBank/DDBJ whole genome shotgun (WGS) entry which is preliminary data.</text>
</comment>